<dbReference type="GO" id="GO:0005524">
    <property type="term" value="F:ATP binding"/>
    <property type="evidence" value="ECO:0007669"/>
    <property type="project" value="UniProtKB-KW"/>
</dbReference>
<feature type="transmembrane region" description="Helical" evidence="9">
    <location>
        <begin position="62"/>
        <end position="84"/>
    </location>
</feature>
<dbReference type="Proteomes" id="UP000179840">
    <property type="component" value="Unassembled WGS sequence"/>
</dbReference>
<keyword evidence="5" id="KW-0547">Nucleotide-binding</keyword>
<keyword evidence="7" id="KW-0067">ATP-binding</keyword>
<comment type="caution">
    <text evidence="11">The sequence shown here is derived from an EMBL/GenBank/DDBJ whole genome shotgun (WGS) entry which is preliminary data.</text>
</comment>
<dbReference type="InterPro" id="IPR050482">
    <property type="entry name" value="Sensor_HK_TwoCompSys"/>
</dbReference>
<dbReference type="InterPro" id="IPR011712">
    <property type="entry name" value="Sig_transdc_His_kin_sub3_dim/P"/>
</dbReference>
<evidence type="ECO:0000256" key="5">
    <source>
        <dbReference type="ARBA" id="ARBA00022741"/>
    </source>
</evidence>
<dbReference type="GO" id="GO:0000155">
    <property type="term" value="F:phosphorelay sensor kinase activity"/>
    <property type="evidence" value="ECO:0007669"/>
    <property type="project" value="InterPro"/>
</dbReference>
<keyword evidence="8" id="KW-0902">Two-component regulatory system</keyword>
<gene>
    <name evidence="11" type="ORF">AKG95_05950</name>
</gene>
<evidence type="ECO:0000313" key="11">
    <source>
        <dbReference type="EMBL" id="OHV98898.1"/>
    </source>
</evidence>
<keyword evidence="9" id="KW-0472">Membrane</keyword>
<sequence length="567" mass="61877">MARPCGTRPGALVNLDPSFKSGLPGAGMDTTMVNGMRLLLSSATLLTLFIDPESAGKLSKITWLIFSAYTLHSLLLYVLAVLGLSLPEDILLYWLDVAWYALIVFSSSNHNNLFFLFFFFAILTSSFQRGFEEGARITLASAGLFAATALFGETDAELSRLLLRTTFLLALGYMIAYWGGSAITQRSHLALLRDVSQLSNPRFGVDQTISSVLEKTRSYFNGRSCLLVMQDKGTCVWSLRSVLHTATGVVHTSSLLSDDAASPLLAFAHDKIVLYNQPVGPWLPWTGGARMLDPHSGRWLRHDAAAGARLAELLEAHAFISAPLPLRNGKGCIFIVCATSMSKTDALFLSHIGAQAFPVIENIDLLDRLASQAASREREKIARDLHDTAVQPYIGLRHGLAALRNEATPDNPLLPELEKLIIMSGQVIADLRSYARTFKNGQVQSEPELLVALRRQAAQIHEFYGIDITLHIEGDLHINDRLAAEVFQIVNEGMSNIRKHTSARHGAVQLTCVQGALHISIDNECAAAHVPDFLPDSLAERAAALGGSARVTHSRLGHTSVQIEIPI</sequence>
<reference evidence="11 12" key="1">
    <citation type="submission" date="2015-06" db="EMBL/GenBank/DDBJ databases">
        <title>Draft genome sequencing of a biphenyl-degrading bacterium, Janthinobacterium lividum MEG1.</title>
        <authorList>
            <person name="Shimodaira J."/>
            <person name="Hatta T."/>
        </authorList>
    </citation>
    <scope>NUCLEOTIDE SEQUENCE [LARGE SCALE GENOMIC DNA]</scope>
    <source>
        <strain evidence="11 12">MEG1</strain>
    </source>
</reference>
<keyword evidence="9" id="KW-0812">Transmembrane</keyword>
<evidence type="ECO:0000256" key="9">
    <source>
        <dbReference type="SAM" id="Phobius"/>
    </source>
</evidence>
<feature type="domain" description="Signal transduction histidine kinase subgroup 3 dimerisation and phosphoacceptor" evidence="10">
    <location>
        <begin position="377"/>
        <end position="440"/>
    </location>
</feature>
<evidence type="ECO:0000259" key="10">
    <source>
        <dbReference type="Pfam" id="PF07730"/>
    </source>
</evidence>
<dbReference type="EC" id="2.7.13.3" evidence="2"/>
<keyword evidence="6" id="KW-0418">Kinase</keyword>
<evidence type="ECO:0000313" key="12">
    <source>
        <dbReference type="Proteomes" id="UP000179840"/>
    </source>
</evidence>
<dbReference type="GO" id="GO:0046983">
    <property type="term" value="F:protein dimerization activity"/>
    <property type="evidence" value="ECO:0007669"/>
    <property type="project" value="InterPro"/>
</dbReference>
<keyword evidence="4" id="KW-0808">Transferase</keyword>
<evidence type="ECO:0000256" key="4">
    <source>
        <dbReference type="ARBA" id="ARBA00022679"/>
    </source>
</evidence>
<dbReference type="PANTHER" id="PTHR24421:SF10">
    <property type="entry name" value="NITRATE_NITRITE SENSOR PROTEIN NARQ"/>
    <property type="match status" value="1"/>
</dbReference>
<dbReference type="Pfam" id="PF07730">
    <property type="entry name" value="HisKA_3"/>
    <property type="match status" value="1"/>
</dbReference>
<dbReference type="EMBL" id="LFKP01000003">
    <property type="protein sequence ID" value="OHV98898.1"/>
    <property type="molecule type" value="Genomic_DNA"/>
</dbReference>
<name>A0A1S1UFM8_9BURK</name>
<feature type="transmembrane region" description="Helical" evidence="9">
    <location>
        <begin position="161"/>
        <end position="180"/>
    </location>
</feature>
<keyword evidence="3" id="KW-0597">Phosphoprotein</keyword>
<dbReference type="GO" id="GO:0016020">
    <property type="term" value="C:membrane"/>
    <property type="evidence" value="ECO:0007669"/>
    <property type="project" value="InterPro"/>
</dbReference>
<organism evidence="11 12">
    <name type="scientific">Janthinobacterium lividum</name>
    <dbReference type="NCBI Taxonomy" id="29581"/>
    <lineage>
        <taxon>Bacteria</taxon>
        <taxon>Pseudomonadati</taxon>
        <taxon>Pseudomonadota</taxon>
        <taxon>Betaproteobacteria</taxon>
        <taxon>Burkholderiales</taxon>
        <taxon>Oxalobacteraceae</taxon>
        <taxon>Janthinobacterium</taxon>
    </lineage>
</organism>
<evidence type="ECO:0000256" key="1">
    <source>
        <dbReference type="ARBA" id="ARBA00000085"/>
    </source>
</evidence>
<accession>A0A1S1UFM8</accession>
<evidence type="ECO:0000256" key="7">
    <source>
        <dbReference type="ARBA" id="ARBA00022840"/>
    </source>
</evidence>
<dbReference type="Gene3D" id="1.20.5.1930">
    <property type="match status" value="1"/>
</dbReference>
<dbReference type="InterPro" id="IPR036890">
    <property type="entry name" value="HATPase_C_sf"/>
</dbReference>
<evidence type="ECO:0000256" key="3">
    <source>
        <dbReference type="ARBA" id="ARBA00022553"/>
    </source>
</evidence>
<keyword evidence="9" id="KW-1133">Transmembrane helix</keyword>
<dbReference type="Gene3D" id="3.30.565.10">
    <property type="entry name" value="Histidine kinase-like ATPase, C-terminal domain"/>
    <property type="match status" value="1"/>
</dbReference>
<protein>
    <recommendedName>
        <fullName evidence="2">histidine kinase</fullName>
        <ecNumber evidence="2">2.7.13.3</ecNumber>
    </recommendedName>
</protein>
<dbReference type="AlphaFoldDB" id="A0A1S1UFM8"/>
<evidence type="ECO:0000256" key="2">
    <source>
        <dbReference type="ARBA" id="ARBA00012438"/>
    </source>
</evidence>
<evidence type="ECO:0000256" key="6">
    <source>
        <dbReference type="ARBA" id="ARBA00022777"/>
    </source>
</evidence>
<comment type="catalytic activity">
    <reaction evidence="1">
        <text>ATP + protein L-histidine = ADP + protein N-phospho-L-histidine.</text>
        <dbReference type="EC" id="2.7.13.3"/>
    </reaction>
</comment>
<dbReference type="PANTHER" id="PTHR24421">
    <property type="entry name" value="NITRATE/NITRITE SENSOR PROTEIN NARX-RELATED"/>
    <property type="match status" value="1"/>
</dbReference>
<proteinExistence type="predicted"/>
<evidence type="ECO:0000256" key="8">
    <source>
        <dbReference type="ARBA" id="ARBA00023012"/>
    </source>
</evidence>